<keyword evidence="4" id="KW-0547">Nucleotide-binding</keyword>
<dbReference type="Gene3D" id="3.30.565.10">
    <property type="entry name" value="Histidine kinase-like ATPase, C-terminal domain"/>
    <property type="match status" value="1"/>
</dbReference>
<dbReference type="HAMAP" id="MF_00505">
    <property type="entry name" value="HSP90"/>
    <property type="match status" value="1"/>
</dbReference>
<evidence type="ECO:0000256" key="1">
    <source>
        <dbReference type="ARBA" id="ARBA00004496"/>
    </source>
</evidence>
<dbReference type="PANTHER" id="PTHR11528">
    <property type="entry name" value="HEAT SHOCK PROTEIN 90 FAMILY MEMBER"/>
    <property type="match status" value="1"/>
</dbReference>
<dbReference type="GO" id="GO:0051082">
    <property type="term" value="F:unfolded protein binding"/>
    <property type="evidence" value="ECO:0007669"/>
    <property type="project" value="InterPro"/>
</dbReference>
<dbReference type="FunFam" id="1.20.120.790:FF:000001">
    <property type="entry name" value="Heat shock protein 90 alpha"/>
    <property type="match status" value="1"/>
</dbReference>
<dbReference type="Gene3D" id="3.40.50.11260">
    <property type="match status" value="1"/>
</dbReference>
<evidence type="ECO:0000256" key="6">
    <source>
        <dbReference type="ARBA" id="ARBA00023186"/>
    </source>
</evidence>
<comment type="subcellular location">
    <subcellularLocation>
        <location evidence="1">Cytoplasm</location>
    </subcellularLocation>
</comment>
<organismHost>
    <name type="scientific">Pyramimonas plurioculata</name>
    <dbReference type="NCBI Taxonomy" id="36893"/>
</organismHost>
<dbReference type="GO" id="GO:0140662">
    <property type="term" value="F:ATP-dependent protein folding chaperone"/>
    <property type="evidence" value="ECO:0007669"/>
    <property type="project" value="InterPro"/>
</dbReference>
<dbReference type="FunFam" id="3.30.565.10:FF:000005">
    <property type="entry name" value="Heat shock protein 90"/>
    <property type="match status" value="1"/>
</dbReference>
<dbReference type="SUPFAM" id="SSF110942">
    <property type="entry name" value="HSP90 C-terminal domain"/>
    <property type="match status" value="1"/>
</dbReference>
<comment type="similarity">
    <text evidence="2">Belongs to the heat shock protein 90 family.</text>
</comment>
<dbReference type="InterPro" id="IPR001404">
    <property type="entry name" value="Hsp90_fam"/>
</dbReference>
<gene>
    <name evidence="7" type="ORF">HWQ62_00177</name>
</gene>
<dbReference type="InterPro" id="IPR037196">
    <property type="entry name" value="HSP90_C"/>
</dbReference>
<dbReference type="PRINTS" id="PR00775">
    <property type="entry name" value="HEATSHOCK90"/>
</dbReference>
<evidence type="ECO:0000313" key="7">
    <source>
        <dbReference type="EMBL" id="QOI90314.1"/>
    </source>
</evidence>
<reference evidence="7" key="1">
    <citation type="submission" date="2020-06" db="EMBL/GenBank/DDBJ databases">
        <title>Lateral gene transfer of anion-conducting channel rhodopsins between green algae and giant viruses.</title>
        <authorList>
            <person name="Rozenberg A."/>
            <person name="Oppermann J."/>
            <person name="Wietek J."/>
            <person name="Fernandez Lahore R.G."/>
            <person name="Sandaa R.-A."/>
            <person name="Bratbak G."/>
            <person name="Hegemann P."/>
            <person name="Beja O."/>
        </authorList>
    </citation>
    <scope>NUCLEOTIDE SEQUENCE</scope>
    <source>
        <strain evidence="7">01B</strain>
    </source>
</reference>
<keyword evidence="3" id="KW-0963">Cytoplasm</keyword>
<dbReference type="Pfam" id="PF13589">
    <property type="entry name" value="HATPase_c_3"/>
    <property type="match status" value="1"/>
</dbReference>
<dbReference type="InterPro" id="IPR020575">
    <property type="entry name" value="Hsp90_N"/>
</dbReference>
<accession>A0A7M3UNP1</accession>
<organism evidence="7">
    <name type="scientific">Pyramimonas orientalis virus</name>
    <name type="common">PoV01</name>
    <dbReference type="NCBI Taxonomy" id="455367"/>
    <lineage>
        <taxon>Viruses</taxon>
        <taxon>Varidnaviria</taxon>
        <taxon>Bamfordvirae</taxon>
        <taxon>Nucleocytoviricota</taxon>
        <taxon>Megaviricetes</taxon>
        <taxon>Imitervirales</taxon>
        <taxon>Allomimiviridae</taxon>
        <taxon>Heliosvirus</taxon>
        <taxon>Heliosvirus raunefjordenense</taxon>
    </lineage>
</organism>
<dbReference type="SUPFAM" id="SSF54211">
    <property type="entry name" value="Ribosomal protein S5 domain 2-like"/>
    <property type="match status" value="1"/>
</dbReference>
<dbReference type="PIRSF" id="PIRSF002583">
    <property type="entry name" value="Hsp90"/>
    <property type="match status" value="1"/>
</dbReference>
<dbReference type="GO" id="GO:0016887">
    <property type="term" value="F:ATP hydrolysis activity"/>
    <property type="evidence" value="ECO:0007669"/>
    <property type="project" value="InterPro"/>
</dbReference>
<sequence length="682" mass="78494">MPSETFAFQAEINQLMSLIINTFYSNKDIFLRELISNASDAIDKARHNALQNTSELREYIIKITPCKDEKTLVIEDNGIGLSKDDMITCLGTIANSGTKQFMETLKAGASDVSMIGQFGVGFYSAYLVADTVKVFSGKYCWESKAGGSFTIEEYDEPVVEHGVRLVLTMKDDCVDYLEESKIKEIVKKHSEFINYPINLWTVRTESKEVPDDDVEEDVSNEEGKIEDIESAEEHTPKTKTITEEVEEWKHLNTQKPVWLRKPEDVSQEEHSSFFKSLSNDWDDHLAVKHFTAEGQIEYKAVLYLPKRAPFDMFQASKKKNNIKLYVKRVFIMDKCEEIMPEWLNFISGVVDSEDLPLNVSREMLQQNKIMNVIRKNLVKKCIELFNELAEDDDKKKYETFYDSFHQSIKMGIHEDSKNRDKLVKLLRFQTLNSTDRVSLHDYVTGMKEDQQEMYFITGESRKAVENSPFVKGIKEKGYDVLFMIDPIDEYMCQHVKEYEGKKLVNVTKCNVLFQEKNDDYEQYLCKKMKELLDVEKVVVSTRLGDDPCCLVSGEYGWSANMERIMKAQTLQNNMNAQMMGGKKTMEINPTHKMIQKLQDGVKNTSMNEHIIKDVIQLMYDTALVSSGYSHEDPSKFSNRIYKMIGLGIDADIDDTDDDNGVEETIVPVDNVDVEDNSMEELD</sequence>
<dbReference type="InterPro" id="IPR020568">
    <property type="entry name" value="Ribosomal_Su5_D2-typ_SF"/>
</dbReference>
<dbReference type="FunFam" id="3.40.50.11260:FF:000001">
    <property type="entry name" value="Heat shock protein 90 alpha"/>
    <property type="match status" value="1"/>
</dbReference>
<dbReference type="InterPro" id="IPR019805">
    <property type="entry name" value="Heat_shock_protein_90_CS"/>
</dbReference>
<keyword evidence="6" id="KW-0143">Chaperone</keyword>
<evidence type="ECO:0008006" key="8">
    <source>
        <dbReference type="Google" id="ProtNLM"/>
    </source>
</evidence>
<evidence type="ECO:0000256" key="4">
    <source>
        <dbReference type="ARBA" id="ARBA00022741"/>
    </source>
</evidence>
<dbReference type="SUPFAM" id="SSF55874">
    <property type="entry name" value="ATPase domain of HSP90 chaperone/DNA topoisomerase II/histidine kinase"/>
    <property type="match status" value="1"/>
</dbReference>
<dbReference type="PROSITE" id="PS00298">
    <property type="entry name" value="HSP90"/>
    <property type="match status" value="1"/>
</dbReference>
<dbReference type="Gene3D" id="1.20.120.790">
    <property type="entry name" value="Heat shock protein 90, C-terminal domain"/>
    <property type="match status" value="1"/>
</dbReference>
<dbReference type="NCBIfam" id="NF003555">
    <property type="entry name" value="PRK05218.1"/>
    <property type="match status" value="1"/>
</dbReference>
<dbReference type="GO" id="GO:0005524">
    <property type="term" value="F:ATP binding"/>
    <property type="evidence" value="ECO:0007669"/>
    <property type="project" value="UniProtKB-KW"/>
</dbReference>
<keyword evidence="5" id="KW-0067">ATP-binding</keyword>
<name>A0A7M3UNP1_POV01</name>
<dbReference type="FunFam" id="3.30.230.80:FF:000001">
    <property type="entry name" value="Heat shock protein 90 alpha"/>
    <property type="match status" value="1"/>
</dbReference>
<dbReference type="Gene3D" id="3.30.230.80">
    <property type="match status" value="1"/>
</dbReference>
<evidence type="ECO:0000256" key="3">
    <source>
        <dbReference type="ARBA" id="ARBA00022490"/>
    </source>
</evidence>
<evidence type="ECO:0000256" key="2">
    <source>
        <dbReference type="ARBA" id="ARBA00008239"/>
    </source>
</evidence>
<evidence type="ECO:0000256" key="5">
    <source>
        <dbReference type="ARBA" id="ARBA00022840"/>
    </source>
</evidence>
<dbReference type="Pfam" id="PF00183">
    <property type="entry name" value="HSP90"/>
    <property type="match status" value="1"/>
</dbReference>
<dbReference type="EMBL" id="MT663535">
    <property type="protein sequence ID" value="QOI90314.1"/>
    <property type="molecule type" value="Genomic_DNA"/>
</dbReference>
<protein>
    <recommendedName>
        <fullName evidence="8">Heat shock protein 90</fullName>
    </recommendedName>
</protein>
<dbReference type="InterPro" id="IPR036890">
    <property type="entry name" value="HATPase_C_sf"/>
</dbReference>
<dbReference type="CDD" id="cd16927">
    <property type="entry name" value="HATPase_Hsp90-like"/>
    <property type="match status" value="1"/>
</dbReference>
<proteinExistence type="inferred from homology"/>